<feature type="compositionally biased region" description="Basic and acidic residues" evidence="2">
    <location>
        <begin position="74"/>
        <end position="113"/>
    </location>
</feature>
<comment type="similarity">
    <text evidence="1">Belongs to the CBF/MAK21 family.</text>
</comment>
<dbReference type="PANTHER" id="PTHR12048:SF0">
    <property type="entry name" value="CCAAT_ENHANCER-BINDING PROTEIN ZETA"/>
    <property type="match status" value="1"/>
</dbReference>
<sequence length="576" mass="64927">MSFTLTLEDVERMGGTKEEFEELGDVGSGSEMEFGAEEEEEEEDNLQRSEIETYIRSIGLNTGTNGERVGVGGAEDKAGEKERKQTLEKKIGKEVNKRAKKEKKDVGDTKRQQEPQITAEPKNKKEKKKSKNKKMSKLTDGEGGPGRPSEKKEVEKRLLCLSISPQTTKLLVSPDSQETWFEQSASTEAAFPVSETVLTHLNSLAQQLMNTETQLYEKFREKRKGASDVKWLKNVLSSGTLSDKVAAHTLQVQESPVHSLVSLDWLMGLVVKGGGVGKAMKGLHAKRKGILATNTLKELWASELLPERRKLKYLNQRPLDRLSTSSSTGSLTHQQSTLLLLWFFEDQIKSRYVQFINTLQAATHDPSEEVREKMVGHVFDLLHQRPEQEKLLLTQLVNKLGDPHRKVASKAVMFILKLLNHHVNMKMVVTREIESLLHRPNISPKAQYYGVCCLNQLVLSPEDGPLVAKLMDVYFTFFKVYVQKESLDSKMLAALLSGVNRAFPFMTEELPSFETHLQSLFKVVHVGPVSTGIQALMLLHQVSESRHSVSDRYYNALYSKLMDPALKNTPTDKQCF</sequence>
<feature type="compositionally biased region" description="Acidic residues" evidence="2">
    <location>
        <begin position="34"/>
        <end position="44"/>
    </location>
</feature>
<evidence type="ECO:0000313" key="4">
    <source>
        <dbReference type="EMBL" id="CAI8041458.1"/>
    </source>
</evidence>
<dbReference type="InterPro" id="IPR005612">
    <property type="entry name" value="CCAAT-binding_factor"/>
</dbReference>
<feature type="region of interest" description="Disordered" evidence="2">
    <location>
        <begin position="1"/>
        <end position="154"/>
    </location>
</feature>
<dbReference type="InterPro" id="IPR040155">
    <property type="entry name" value="CEBPZ/Mak21-like"/>
</dbReference>
<feature type="compositionally biased region" description="Basic and acidic residues" evidence="2">
    <location>
        <begin position="9"/>
        <end position="18"/>
    </location>
</feature>
<protein>
    <submittedName>
        <fullName evidence="4">CCAAT/enhancer-binding protein zeta</fullName>
    </submittedName>
</protein>
<dbReference type="AlphaFoldDB" id="A0AA35T4T0"/>
<dbReference type="GO" id="GO:0005634">
    <property type="term" value="C:nucleus"/>
    <property type="evidence" value="ECO:0007669"/>
    <property type="project" value="TreeGrafter"/>
</dbReference>
<dbReference type="Gene3D" id="1.25.10.10">
    <property type="entry name" value="Leucine-rich Repeat Variant"/>
    <property type="match status" value="1"/>
</dbReference>
<proteinExistence type="inferred from homology"/>
<evidence type="ECO:0000256" key="2">
    <source>
        <dbReference type="SAM" id="MobiDB-lite"/>
    </source>
</evidence>
<dbReference type="Pfam" id="PF03914">
    <property type="entry name" value="CBF"/>
    <property type="match status" value="1"/>
</dbReference>
<gene>
    <name evidence="4" type="ORF">GBAR_LOCUS23057</name>
</gene>
<dbReference type="SUPFAM" id="SSF48371">
    <property type="entry name" value="ARM repeat"/>
    <property type="match status" value="1"/>
</dbReference>
<keyword evidence="5" id="KW-1185">Reference proteome</keyword>
<dbReference type="InterPro" id="IPR016024">
    <property type="entry name" value="ARM-type_fold"/>
</dbReference>
<evidence type="ECO:0000313" key="5">
    <source>
        <dbReference type="Proteomes" id="UP001174909"/>
    </source>
</evidence>
<reference evidence="4" key="1">
    <citation type="submission" date="2023-03" db="EMBL/GenBank/DDBJ databases">
        <authorList>
            <person name="Steffen K."/>
            <person name="Cardenas P."/>
        </authorList>
    </citation>
    <scope>NUCLEOTIDE SEQUENCE</scope>
</reference>
<organism evidence="4 5">
    <name type="scientific">Geodia barretti</name>
    <name type="common">Barrett's horny sponge</name>
    <dbReference type="NCBI Taxonomy" id="519541"/>
    <lineage>
        <taxon>Eukaryota</taxon>
        <taxon>Metazoa</taxon>
        <taxon>Porifera</taxon>
        <taxon>Demospongiae</taxon>
        <taxon>Heteroscleromorpha</taxon>
        <taxon>Tetractinellida</taxon>
        <taxon>Astrophorina</taxon>
        <taxon>Geodiidae</taxon>
        <taxon>Geodia</taxon>
    </lineage>
</organism>
<feature type="compositionally biased region" description="Basic residues" evidence="2">
    <location>
        <begin position="124"/>
        <end position="136"/>
    </location>
</feature>
<name>A0AA35T4T0_GEOBA</name>
<dbReference type="EMBL" id="CASHTH010003191">
    <property type="protein sequence ID" value="CAI8041458.1"/>
    <property type="molecule type" value="Genomic_DNA"/>
</dbReference>
<accession>A0AA35T4T0</accession>
<dbReference type="Proteomes" id="UP001174909">
    <property type="component" value="Unassembled WGS sequence"/>
</dbReference>
<dbReference type="InterPro" id="IPR011989">
    <property type="entry name" value="ARM-like"/>
</dbReference>
<dbReference type="PANTHER" id="PTHR12048">
    <property type="entry name" value="CCAAT-BINDING FACTOR-RELATED"/>
    <property type="match status" value="1"/>
</dbReference>
<evidence type="ECO:0000259" key="3">
    <source>
        <dbReference type="Pfam" id="PF03914"/>
    </source>
</evidence>
<comment type="caution">
    <text evidence="4">The sequence shown here is derived from an EMBL/GenBank/DDBJ whole genome shotgun (WGS) entry which is preliminary data.</text>
</comment>
<feature type="domain" description="CCAAT-binding factor" evidence="3">
    <location>
        <begin position="533"/>
        <end position="572"/>
    </location>
</feature>
<evidence type="ECO:0000256" key="1">
    <source>
        <dbReference type="ARBA" id="ARBA00007797"/>
    </source>
</evidence>